<accession>A0A182XR37</accession>
<sequence length="30" mass="3364">MCRFRCVLFNQKRADPCQPADGDGVNATLH</sequence>
<dbReference type="VEuPathDB" id="VectorBase:AQUA014320"/>
<dbReference type="EnsemblMetazoa" id="AQUA014320-RB">
    <property type="protein sequence ID" value="AQUA014320-PB"/>
    <property type="gene ID" value="AQUA014320"/>
</dbReference>
<keyword evidence="2" id="KW-1185">Reference proteome</keyword>
<organism evidence="1 2">
    <name type="scientific">Anopheles quadriannulatus</name>
    <name type="common">Mosquito</name>
    <dbReference type="NCBI Taxonomy" id="34691"/>
    <lineage>
        <taxon>Eukaryota</taxon>
        <taxon>Metazoa</taxon>
        <taxon>Ecdysozoa</taxon>
        <taxon>Arthropoda</taxon>
        <taxon>Hexapoda</taxon>
        <taxon>Insecta</taxon>
        <taxon>Pterygota</taxon>
        <taxon>Neoptera</taxon>
        <taxon>Endopterygota</taxon>
        <taxon>Diptera</taxon>
        <taxon>Nematocera</taxon>
        <taxon>Culicoidea</taxon>
        <taxon>Culicidae</taxon>
        <taxon>Anophelinae</taxon>
        <taxon>Anopheles</taxon>
    </lineage>
</organism>
<proteinExistence type="predicted"/>
<protein>
    <submittedName>
        <fullName evidence="1">Uncharacterized protein</fullName>
    </submittedName>
</protein>
<dbReference type="AlphaFoldDB" id="A0A182XR37"/>
<reference evidence="1" key="1">
    <citation type="submission" date="2020-05" db="UniProtKB">
        <authorList>
            <consortium name="EnsemblMetazoa"/>
        </authorList>
    </citation>
    <scope>IDENTIFICATION</scope>
    <source>
        <strain evidence="1">SANGQUA</strain>
    </source>
</reference>
<evidence type="ECO:0000313" key="2">
    <source>
        <dbReference type="Proteomes" id="UP000076407"/>
    </source>
</evidence>
<evidence type="ECO:0000313" key="1">
    <source>
        <dbReference type="EnsemblMetazoa" id="AQUA014320-PB"/>
    </source>
</evidence>
<name>A0A182XR37_ANOQN</name>
<dbReference type="Proteomes" id="UP000076407">
    <property type="component" value="Unassembled WGS sequence"/>
</dbReference>